<feature type="region of interest" description="Disordered" evidence="1">
    <location>
        <begin position="1"/>
        <end position="325"/>
    </location>
</feature>
<dbReference type="AlphaFoldDB" id="K0KAI8"/>
<reference evidence="2 3" key="1">
    <citation type="journal article" date="2012" name="Eukaryot. Cell">
        <title>Draft genome sequence of Wickerhamomyces ciferrii NRRL Y-1031 F-60-10.</title>
        <authorList>
            <person name="Schneider J."/>
            <person name="Andrea H."/>
            <person name="Blom J."/>
            <person name="Jaenicke S."/>
            <person name="Ruckert C."/>
            <person name="Schorsch C."/>
            <person name="Szczepanowski R."/>
            <person name="Farwick M."/>
            <person name="Goesmann A."/>
            <person name="Puhler A."/>
            <person name="Schaffer S."/>
            <person name="Tauch A."/>
            <person name="Kohler T."/>
            <person name="Brinkrolf K."/>
        </authorList>
    </citation>
    <scope>NUCLEOTIDE SEQUENCE [LARGE SCALE GENOMIC DNA]</scope>
    <source>
        <strain evidence="3">ATCC 14091 / BCRC 22168 / CBS 111 / JCM 3599 / NBRC 0793 / NRRL Y-1031 F-60-10</strain>
    </source>
</reference>
<keyword evidence="3" id="KW-1185">Reference proteome</keyword>
<gene>
    <name evidence="2" type="ORF">BN7_1534</name>
</gene>
<accession>K0KAI8</accession>
<sequence length="359" mass="41971">MSGLASKWADEPDLVKAAVEQDSTKRTSPSKSINSTSPSKSNAVTSVKGKPLASKWADSSDDEKEEEVKIPIHKSPPKHKSIPKEPRKYRDSPKKHNKVNDLSSIFDNQLQLEDHEDSNGREQMTPEAKAFASRLGISSNDQPSKPKIQFNKHHKSKHQHDEEHWEDDEEEDQEDEYEIDEEEYKPQAPTKAGNSLASRLGLGSTLPEKPIQPSKEDIRNRREQERDRLQKERTKANREWNHNKDFNRNRGHNDRRYSNHNRDHNDNRYSHQNRDHKFEHRGQHHQDHHKEYSLRGNKYDNDREHRVNQQSNPEPKPQLKAEKLTKEQLAKQEEELKQLEEMMSSGGKNINWADFEDGF</sequence>
<organism evidence="2 3">
    <name type="scientific">Wickerhamomyces ciferrii (strain ATCC 14091 / BCRC 22168 / CBS 111 / JCM 3599 / NBRC 0793 / NRRL Y-1031 F-60-10)</name>
    <name type="common">Yeast</name>
    <name type="synonym">Pichia ciferrii</name>
    <dbReference type="NCBI Taxonomy" id="1206466"/>
    <lineage>
        <taxon>Eukaryota</taxon>
        <taxon>Fungi</taxon>
        <taxon>Dikarya</taxon>
        <taxon>Ascomycota</taxon>
        <taxon>Saccharomycotina</taxon>
        <taxon>Saccharomycetes</taxon>
        <taxon>Phaffomycetales</taxon>
        <taxon>Wickerhamomycetaceae</taxon>
        <taxon>Wickerhamomyces</taxon>
    </lineage>
</organism>
<feature type="compositionally biased region" description="Acidic residues" evidence="1">
    <location>
        <begin position="164"/>
        <end position="183"/>
    </location>
</feature>
<feature type="compositionally biased region" description="Basic residues" evidence="1">
    <location>
        <begin position="71"/>
        <end position="81"/>
    </location>
</feature>
<feature type="compositionally biased region" description="Basic and acidic residues" evidence="1">
    <location>
        <begin position="214"/>
        <end position="307"/>
    </location>
</feature>
<dbReference type="HOGENOM" id="CLU_772084_0_0_1"/>
<evidence type="ECO:0000313" key="2">
    <source>
        <dbReference type="EMBL" id="CCH41995.1"/>
    </source>
</evidence>
<feature type="compositionally biased region" description="Low complexity" evidence="1">
    <location>
        <begin position="27"/>
        <end position="42"/>
    </location>
</feature>
<dbReference type="EMBL" id="CAIF01000032">
    <property type="protein sequence ID" value="CCH41995.1"/>
    <property type="molecule type" value="Genomic_DNA"/>
</dbReference>
<proteinExistence type="predicted"/>
<keyword evidence="2" id="KW-0396">Initiation factor</keyword>
<protein>
    <submittedName>
        <fullName evidence="2">Translation initiation factor IF-2</fullName>
    </submittedName>
</protein>
<dbReference type="Proteomes" id="UP000009328">
    <property type="component" value="Unassembled WGS sequence"/>
</dbReference>
<keyword evidence="2" id="KW-0648">Protein biosynthesis</keyword>
<comment type="caution">
    <text evidence="2">The sequence shown here is derived from an EMBL/GenBank/DDBJ whole genome shotgun (WGS) entry which is preliminary data.</text>
</comment>
<dbReference type="GO" id="GO:0003743">
    <property type="term" value="F:translation initiation factor activity"/>
    <property type="evidence" value="ECO:0007669"/>
    <property type="project" value="UniProtKB-KW"/>
</dbReference>
<dbReference type="InParanoid" id="K0KAI8"/>
<feature type="compositionally biased region" description="Basic and acidic residues" evidence="1">
    <location>
        <begin position="82"/>
        <end position="94"/>
    </location>
</feature>
<name>K0KAI8_WICCF</name>
<evidence type="ECO:0000256" key="1">
    <source>
        <dbReference type="SAM" id="MobiDB-lite"/>
    </source>
</evidence>
<feature type="compositionally biased region" description="Polar residues" evidence="1">
    <location>
        <begin position="100"/>
        <end position="111"/>
    </location>
</feature>
<evidence type="ECO:0000313" key="3">
    <source>
        <dbReference type="Proteomes" id="UP000009328"/>
    </source>
</evidence>